<evidence type="ECO:0000256" key="1">
    <source>
        <dbReference type="SAM" id="SignalP"/>
    </source>
</evidence>
<feature type="chain" id="PRO_5003256393" description="Signal peptide-domain containing protein" evidence="1">
    <location>
        <begin position="24"/>
        <end position="274"/>
    </location>
</feature>
<sequence length="274" mass="30099">MLARFIGPLTAFVLICGISPAVATAVDCTCPFYFYGGGPGGYYCWAYHHTPDCPTSESVAATVPNYLFGDCANNCLNCIDNAARSSSDAEKATSDCCGNEPEATTTNVDKPKGLRVFTVAQSKEEPVDRTEGRLQYPFDQESEKGAIPVPSTFSHADFHPGPSDKSLEELNVTPFGRPQVLKYSPTGDGKNVKYLTVLLYQNINDAFPGMPEKPVSLLIGFAFEMKPNKHQQKSAPWLLKGMVNKMPESEDRIKFYWGALPVIGFVQNNSEWMK</sequence>
<dbReference type="RefSeq" id="WP_013629562.1">
    <property type="nucleotide sequence ID" value="NC_015174.1"/>
</dbReference>
<protein>
    <recommendedName>
        <fullName evidence="4">Signal peptide-domain containing protein</fullName>
    </recommendedName>
</protein>
<name>F0SK85_RUBBR</name>
<dbReference type="EMBL" id="CP002546">
    <property type="protein sequence ID" value="ADY60842.1"/>
    <property type="molecule type" value="Genomic_DNA"/>
</dbReference>
<dbReference type="Proteomes" id="UP000006860">
    <property type="component" value="Chromosome"/>
</dbReference>
<organism evidence="2 3">
    <name type="scientific">Rubinisphaera brasiliensis (strain ATCC 49424 / DSM 5305 / JCM 21570 / IAM 15109 / NBRC 103401 / IFAM 1448)</name>
    <name type="common">Planctomyces brasiliensis</name>
    <dbReference type="NCBI Taxonomy" id="756272"/>
    <lineage>
        <taxon>Bacteria</taxon>
        <taxon>Pseudomonadati</taxon>
        <taxon>Planctomycetota</taxon>
        <taxon>Planctomycetia</taxon>
        <taxon>Planctomycetales</taxon>
        <taxon>Planctomycetaceae</taxon>
        <taxon>Rubinisphaera</taxon>
    </lineage>
</organism>
<accession>F0SK85</accession>
<evidence type="ECO:0008006" key="4">
    <source>
        <dbReference type="Google" id="ProtNLM"/>
    </source>
</evidence>
<evidence type="ECO:0000313" key="3">
    <source>
        <dbReference type="Proteomes" id="UP000006860"/>
    </source>
</evidence>
<gene>
    <name evidence="2" type="ordered locus">Plabr_3245</name>
</gene>
<proteinExistence type="predicted"/>
<feature type="signal peptide" evidence="1">
    <location>
        <begin position="1"/>
        <end position="23"/>
    </location>
</feature>
<dbReference type="KEGG" id="pbs:Plabr_3245"/>
<dbReference type="HOGENOM" id="CLU_1015202_0_0_0"/>
<keyword evidence="3" id="KW-1185">Reference proteome</keyword>
<dbReference type="AlphaFoldDB" id="F0SK85"/>
<reference evidence="3" key="1">
    <citation type="submission" date="2011-02" db="EMBL/GenBank/DDBJ databases">
        <title>The complete genome of Planctomyces brasiliensis DSM 5305.</title>
        <authorList>
            <person name="Lucas S."/>
            <person name="Copeland A."/>
            <person name="Lapidus A."/>
            <person name="Bruce D."/>
            <person name="Goodwin L."/>
            <person name="Pitluck S."/>
            <person name="Kyrpides N."/>
            <person name="Mavromatis K."/>
            <person name="Pagani I."/>
            <person name="Ivanova N."/>
            <person name="Ovchinnikova G."/>
            <person name="Lu M."/>
            <person name="Detter J.C."/>
            <person name="Han C."/>
            <person name="Land M."/>
            <person name="Hauser L."/>
            <person name="Markowitz V."/>
            <person name="Cheng J.-F."/>
            <person name="Hugenholtz P."/>
            <person name="Woyke T."/>
            <person name="Wu D."/>
            <person name="Tindall B."/>
            <person name="Pomrenke H.G."/>
            <person name="Brambilla E."/>
            <person name="Klenk H.-P."/>
            <person name="Eisen J.A."/>
        </authorList>
    </citation>
    <scope>NUCLEOTIDE SEQUENCE [LARGE SCALE GENOMIC DNA]</scope>
    <source>
        <strain evidence="3">ATCC 49424 / DSM 5305 / JCM 21570 / IAM 15109 / NBRC 103401 / IFAM 1448</strain>
    </source>
</reference>
<keyword evidence="1" id="KW-0732">Signal</keyword>
<evidence type="ECO:0000313" key="2">
    <source>
        <dbReference type="EMBL" id="ADY60842.1"/>
    </source>
</evidence>